<dbReference type="SUPFAM" id="SSF55383">
    <property type="entry name" value="Copper amine oxidase, domain N"/>
    <property type="match status" value="1"/>
</dbReference>
<keyword evidence="3" id="KW-1185">Reference proteome</keyword>
<dbReference type="SUPFAM" id="SSF54001">
    <property type="entry name" value="Cysteine proteinases"/>
    <property type="match status" value="1"/>
</dbReference>
<dbReference type="STRING" id="1121266.SAMN02745883_01283"/>
<dbReference type="Proteomes" id="UP000184082">
    <property type="component" value="Unassembled WGS sequence"/>
</dbReference>
<dbReference type="Gene3D" id="3.10.620.30">
    <property type="match status" value="1"/>
</dbReference>
<evidence type="ECO:0000259" key="1">
    <source>
        <dbReference type="SMART" id="SM00460"/>
    </source>
</evidence>
<dbReference type="Pfam" id="PF01841">
    <property type="entry name" value="Transglut_core"/>
    <property type="match status" value="1"/>
</dbReference>
<accession>A0A1M6PS90</accession>
<dbReference type="SMART" id="SM00460">
    <property type="entry name" value="TGc"/>
    <property type="match status" value="1"/>
</dbReference>
<gene>
    <name evidence="2" type="ORF">SAMN02745883_01283</name>
</gene>
<dbReference type="InterPro" id="IPR036582">
    <property type="entry name" value="Mao_N_sf"/>
</dbReference>
<dbReference type="Pfam" id="PF07833">
    <property type="entry name" value="Cu_amine_oxidN1"/>
    <property type="match status" value="1"/>
</dbReference>
<feature type="domain" description="Transglutaminase-like" evidence="1">
    <location>
        <begin position="479"/>
        <end position="535"/>
    </location>
</feature>
<proteinExistence type="predicted"/>
<sequence>MKKILIVIMIFSIIFSLSFNEIYANKLIPESKPIKVKLNDKFLKFDVQPIIYKNRTMVPMRAIFEYLGCLVSWHQKTQTVTAYKDNMYIKLQIGKNVAYKNGKSFILDAQPIIKNSRTLVPLRFIAESLGIIVNWDEENRIVSLSYDDSISKFKTIDNVLYKAVKFKKYGLKLMVPDYFENTPEKPYSFKYEDNIQMNIDFIKLDKPTTLDDFTENHKKLLLEKFKDKIIFTGRDKFKVNNLNVNAVYLKNSSYNPEINQAIYYVYNSKIIYLITFSYKNDANDSQLLDVFYNIVNSIKISNLSVDLEEEHYIEYDNFFKLGIHLDTMIYSNMEVKNKFRFKGTIESNDLDYLFVIVKKNNDSMEFKIPVKENKFDAVIYTPFGLGKHNIDVGTPIDKNNTSEYIMQFSVINTSNKQIRYLIPSRFVEKNDEIIKLAEEITKNDINEYDKAKSIFKWIAENITYDIYANTEKPRSAVETLRDKKGDCDEISYLYAALLRALDIPAKLVSGKIQKDFHVWNEVKINGKWIIVDCTWGSGYISDNKTYIKKLNLNYFNPNRKEYESKFTNIEYLPY</sequence>
<protein>
    <submittedName>
        <fullName evidence="2">Transglutaminase-like superfamily protein</fullName>
    </submittedName>
</protein>
<dbReference type="InterPro" id="IPR002931">
    <property type="entry name" value="Transglutaminase-like"/>
</dbReference>
<organism evidence="2 3">
    <name type="scientific">Caminicella sporogenes DSM 14501</name>
    <dbReference type="NCBI Taxonomy" id="1121266"/>
    <lineage>
        <taxon>Bacteria</taxon>
        <taxon>Bacillati</taxon>
        <taxon>Bacillota</taxon>
        <taxon>Clostridia</taxon>
        <taxon>Peptostreptococcales</taxon>
        <taxon>Caminicellaceae</taxon>
        <taxon>Caminicella</taxon>
    </lineage>
</organism>
<evidence type="ECO:0000313" key="2">
    <source>
        <dbReference type="EMBL" id="SHK10738.1"/>
    </source>
</evidence>
<dbReference type="Gene3D" id="3.30.457.10">
    <property type="entry name" value="Copper amine oxidase-like, N-terminal domain"/>
    <property type="match status" value="1"/>
</dbReference>
<dbReference type="AlphaFoldDB" id="A0A1M6PS90"/>
<dbReference type="InterPro" id="IPR038765">
    <property type="entry name" value="Papain-like_cys_pep_sf"/>
</dbReference>
<name>A0A1M6PS90_9FIRM</name>
<reference evidence="2 3" key="1">
    <citation type="submission" date="2016-11" db="EMBL/GenBank/DDBJ databases">
        <authorList>
            <person name="Jaros S."/>
            <person name="Januszkiewicz K."/>
            <person name="Wedrychowicz H."/>
        </authorList>
    </citation>
    <scope>NUCLEOTIDE SEQUENCE [LARGE SCALE GENOMIC DNA]</scope>
    <source>
        <strain evidence="2 3">DSM 14501</strain>
    </source>
</reference>
<evidence type="ECO:0000313" key="3">
    <source>
        <dbReference type="Proteomes" id="UP000184082"/>
    </source>
</evidence>
<dbReference type="PANTHER" id="PTHR33490">
    <property type="entry name" value="BLR5614 PROTEIN-RELATED"/>
    <property type="match status" value="1"/>
</dbReference>
<dbReference type="RefSeq" id="WP_072966719.1">
    <property type="nucleotide sequence ID" value="NZ_FRAJ01000009.1"/>
</dbReference>
<dbReference type="InterPro" id="IPR012854">
    <property type="entry name" value="Cu_amine_oxidase-like_N"/>
</dbReference>
<dbReference type="EMBL" id="FRAJ01000009">
    <property type="protein sequence ID" value="SHK10738.1"/>
    <property type="molecule type" value="Genomic_DNA"/>
</dbReference>